<keyword evidence="5" id="KW-0804">Transcription</keyword>
<sequence length="516" mass="56391">MPDSTLDLTRDLADLATLAASEEADVDDLLRRGLDWLAKLAPYDLACVFELEGEQLVVRAMRGPLARAEVRSHRLDLDAFPTIREALETRRARAYTEDDHAHGDGDPFDGVIDLPAGHACMVVPLAAGERPFGVLSLDRRECVTYPQSVVDLVEIYGRILALAIRSAEQSASLARLGAQSREHARLLEERLEGGEQGGVLETSASPAVRELARKARQVAGTSTPVLILGETGTGKERLAHAIHRWSARRERPFVVVNCAAIPEGLLESELFGHDRGAFTGATRERSGRFRTANGGTLFLDEIGELPLELQAKLLRVLQTGELQAVGSDRTIKVDVRIVAATHVDLARAVQEGRFREDLYYRLDVFPLRLPALRERLEDLPALCDHLLSEQRARTSRRGVHVTSEGIEALARHRWPGNIRELANVLERAAILSASGALGPVDLGMSERAPVSTKKTRGGDGELVSLAENERRHIAAVLRATEGRIYGERGAAKILGVPPSTLQSRMKKLGMDPASAR</sequence>
<dbReference type="SUPFAM" id="SSF55781">
    <property type="entry name" value="GAF domain-like"/>
    <property type="match status" value="1"/>
</dbReference>
<dbReference type="InterPro" id="IPR009057">
    <property type="entry name" value="Homeodomain-like_sf"/>
</dbReference>
<dbReference type="GO" id="GO:0016829">
    <property type="term" value="F:lyase activity"/>
    <property type="evidence" value="ECO:0007669"/>
    <property type="project" value="UniProtKB-KW"/>
</dbReference>
<keyword evidence="2" id="KW-0067">ATP-binding</keyword>
<dbReference type="InterPro" id="IPR058031">
    <property type="entry name" value="AAA_lid_NorR"/>
</dbReference>
<dbReference type="InterPro" id="IPR027417">
    <property type="entry name" value="P-loop_NTPase"/>
</dbReference>
<dbReference type="SUPFAM" id="SSF46689">
    <property type="entry name" value="Homeodomain-like"/>
    <property type="match status" value="1"/>
</dbReference>
<gene>
    <name evidence="7" type="ORF">DB32_002517</name>
</gene>
<dbReference type="InterPro" id="IPR029016">
    <property type="entry name" value="GAF-like_dom_sf"/>
</dbReference>
<keyword evidence="4" id="KW-0238">DNA-binding</keyword>
<dbReference type="PANTHER" id="PTHR32071">
    <property type="entry name" value="TRANSCRIPTIONAL REGULATORY PROTEIN"/>
    <property type="match status" value="1"/>
</dbReference>
<dbReference type="Gene3D" id="1.10.8.60">
    <property type="match status" value="1"/>
</dbReference>
<evidence type="ECO:0000256" key="2">
    <source>
        <dbReference type="ARBA" id="ARBA00022840"/>
    </source>
</evidence>
<evidence type="ECO:0000256" key="4">
    <source>
        <dbReference type="ARBA" id="ARBA00023125"/>
    </source>
</evidence>
<dbReference type="Pfam" id="PF00158">
    <property type="entry name" value="Sigma54_activat"/>
    <property type="match status" value="1"/>
</dbReference>
<evidence type="ECO:0000256" key="5">
    <source>
        <dbReference type="ARBA" id="ARBA00023163"/>
    </source>
</evidence>
<dbReference type="GO" id="GO:0006355">
    <property type="term" value="P:regulation of DNA-templated transcription"/>
    <property type="evidence" value="ECO:0007669"/>
    <property type="project" value="InterPro"/>
</dbReference>
<reference evidence="7 8" key="1">
    <citation type="submission" date="2015-03" db="EMBL/GenBank/DDBJ databases">
        <title>Genome assembly of Sandaracinus amylolyticus DSM 53668.</title>
        <authorList>
            <person name="Sharma G."/>
            <person name="Subramanian S."/>
        </authorList>
    </citation>
    <scope>NUCLEOTIDE SEQUENCE [LARGE SCALE GENOMIC DNA]</scope>
    <source>
        <strain evidence="7 8">DSM 53668</strain>
    </source>
</reference>
<dbReference type="Pfam" id="PF13492">
    <property type="entry name" value="GAF_3"/>
    <property type="match status" value="1"/>
</dbReference>
<dbReference type="PROSITE" id="PS50045">
    <property type="entry name" value="SIGMA54_INTERACT_4"/>
    <property type="match status" value="1"/>
</dbReference>
<protein>
    <submittedName>
        <fullName evidence="7">Formate hydrogenlyase transcriptional activator</fullName>
    </submittedName>
</protein>
<keyword evidence="7" id="KW-0456">Lyase</keyword>
<dbReference type="PROSITE" id="PS00675">
    <property type="entry name" value="SIGMA54_INTERACT_1"/>
    <property type="match status" value="1"/>
</dbReference>
<keyword evidence="1" id="KW-0547">Nucleotide-binding</keyword>
<dbReference type="Gene3D" id="3.40.50.300">
    <property type="entry name" value="P-loop containing nucleotide triphosphate hydrolases"/>
    <property type="match status" value="1"/>
</dbReference>
<keyword evidence="8" id="KW-1185">Reference proteome</keyword>
<dbReference type="GO" id="GO:0005524">
    <property type="term" value="F:ATP binding"/>
    <property type="evidence" value="ECO:0007669"/>
    <property type="project" value="UniProtKB-KW"/>
</dbReference>
<dbReference type="CDD" id="cd00009">
    <property type="entry name" value="AAA"/>
    <property type="match status" value="1"/>
</dbReference>
<dbReference type="InterPro" id="IPR025943">
    <property type="entry name" value="Sigma_54_int_dom_ATP-bd_2"/>
</dbReference>
<dbReference type="KEGG" id="samy:DB32_002517"/>
<dbReference type="SMART" id="SM00065">
    <property type="entry name" value="GAF"/>
    <property type="match status" value="1"/>
</dbReference>
<dbReference type="InterPro" id="IPR025944">
    <property type="entry name" value="Sigma_54_int_dom_CS"/>
</dbReference>
<evidence type="ECO:0000259" key="6">
    <source>
        <dbReference type="PROSITE" id="PS50045"/>
    </source>
</evidence>
<evidence type="ECO:0000256" key="3">
    <source>
        <dbReference type="ARBA" id="ARBA00023015"/>
    </source>
</evidence>
<keyword evidence="3" id="KW-0805">Transcription regulation</keyword>
<dbReference type="Proteomes" id="UP000034883">
    <property type="component" value="Chromosome"/>
</dbReference>
<name>A0A0F6W1W1_9BACT</name>
<dbReference type="AlphaFoldDB" id="A0A0F6W1W1"/>
<dbReference type="PROSITE" id="PS00676">
    <property type="entry name" value="SIGMA54_INTERACT_2"/>
    <property type="match status" value="1"/>
</dbReference>
<dbReference type="FunFam" id="3.40.50.300:FF:000006">
    <property type="entry name" value="DNA-binding transcriptional regulator NtrC"/>
    <property type="match status" value="1"/>
</dbReference>
<dbReference type="Pfam" id="PF25601">
    <property type="entry name" value="AAA_lid_14"/>
    <property type="match status" value="1"/>
</dbReference>
<dbReference type="OrthoDB" id="9802322at2"/>
<dbReference type="STRING" id="927083.DB32_002517"/>
<dbReference type="SUPFAM" id="SSF52540">
    <property type="entry name" value="P-loop containing nucleoside triphosphate hydrolases"/>
    <property type="match status" value="1"/>
</dbReference>
<feature type="domain" description="Sigma-54 factor interaction" evidence="6">
    <location>
        <begin position="201"/>
        <end position="430"/>
    </location>
</feature>
<dbReference type="InterPro" id="IPR003593">
    <property type="entry name" value="AAA+_ATPase"/>
</dbReference>
<dbReference type="Gene3D" id="3.30.450.40">
    <property type="match status" value="1"/>
</dbReference>
<dbReference type="Pfam" id="PF02954">
    <property type="entry name" value="HTH_8"/>
    <property type="match status" value="1"/>
</dbReference>
<dbReference type="RefSeq" id="WP_053232617.1">
    <property type="nucleotide sequence ID" value="NZ_CP011125.1"/>
</dbReference>
<proteinExistence type="predicted"/>
<dbReference type="PROSITE" id="PS00688">
    <property type="entry name" value="SIGMA54_INTERACT_3"/>
    <property type="match status" value="1"/>
</dbReference>
<dbReference type="InterPro" id="IPR002197">
    <property type="entry name" value="HTH_Fis"/>
</dbReference>
<dbReference type="EMBL" id="CP011125">
    <property type="protein sequence ID" value="AKF05368.1"/>
    <property type="molecule type" value="Genomic_DNA"/>
</dbReference>
<accession>A0A0F6W1W1</accession>
<dbReference type="InterPro" id="IPR025662">
    <property type="entry name" value="Sigma_54_int_dom_ATP-bd_1"/>
</dbReference>
<dbReference type="InterPro" id="IPR003018">
    <property type="entry name" value="GAF"/>
</dbReference>
<dbReference type="SMART" id="SM00382">
    <property type="entry name" value="AAA"/>
    <property type="match status" value="1"/>
</dbReference>
<organism evidence="7 8">
    <name type="scientific">Sandaracinus amylolyticus</name>
    <dbReference type="NCBI Taxonomy" id="927083"/>
    <lineage>
        <taxon>Bacteria</taxon>
        <taxon>Pseudomonadati</taxon>
        <taxon>Myxococcota</taxon>
        <taxon>Polyangia</taxon>
        <taxon>Polyangiales</taxon>
        <taxon>Sandaracinaceae</taxon>
        <taxon>Sandaracinus</taxon>
    </lineage>
</organism>
<evidence type="ECO:0000313" key="8">
    <source>
        <dbReference type="Proteomes" id="UP000034883"/>
    </source>
</evidence>
<dbReference type="Gene3D" id="1.10.10.60">
    <property type="entry name" value="Homeodomain-like"/>
    <property type="match status" value="1"/>
</dbReference>
<dbReference type="InterPro" id="IPR002078">
    <property type="entry name" value="Sigma_54_int"/>
</dbReference>
<evidence type="ECO:0000256" key="1">
    <source>
        <dbReference type="ARBA" id="ARBA00022741"/>
    </source>
</evidence>
<dbReference type="GO" id="GO:0043565">
    <property type="term" value="F:sequence-specific DNA binding"/>
    <property type="evidence" value="ECO:0007669"/>
    <property type="project" value="InterPro"/>
</dbReference>
<evidence type="ECO:0000313" key="7">
    <source>
        <dbReference type="EMBL" id="AKF05368.1"/>
    </source>
</evidence>